<evidence type="ECO:0000313" key="2">
    <source>
        <dbReference type="EMBL" id="MBW0466627.1"/>
    </source>
</evidence>
<feature type="compositionally biased region" description="Acidic residues" evidence="1">
    <location>
        <begin position="70"/>
        <end position="93"/>
    </location>
</feature>
<feature type="region of interest" description="Disordered" evidence="1">
    <location>
        <begin position="38"/>
        <end position="180"/>
    </location>
</feature>
<proteinExistence type="predicted"/>
<accession>A0A9Q3BJW4</accession>
<protein>
    <submittedName>
        <fullName evidence="2">Uncharacterized protein</fullName>
    </submittedName>
</protein>
<name>A0A9Q3BJW4_9BASI</name>
<organism evidence="2 3">
    <name type="scientific">Austropuccinia psidii MF-1</name>
    <dbReference type="NCBI Taxonomy" id="1389203"/>
    <lineage>
        <taxon>Eukaryota</taxon>
        <taxon>Fungi</taxon>
        <taxon>Dikarya</taxon>
        <taxon>Basidiomycota</taxon>
        <taxon>Pucciniomycotina</taxon>
        <taxon>Pucciniomycetes</taxon>
        <taxon>Pucciniales</taxon>
        <taxon>Sphaerophragmiaceae</taxon>
        <taxon>Austropuccinia</taxon>
    </lineage>
</organism>
<evidence type="ECO:0000256" key="1">
    <source>
        <dbReference type="SAM" id="MobiDB-lite"/>
    </source>
</evidence>
<feature type="compositionally biased region" description="Gly residues" evidence="1">
    <location>
        <begin position="58"/>
        <end position="67"/>
    </location>
</feature>
<dbReference type="EMBL" id="AVOT02001345">
    <property type="protein sequence ID" value="MBW0466627.1"/>
    <property type="molecule type" value="Genomic_DNA"/>
</dbReference>
<dbReference type="AlphaFoldDB" id="A0A9Q3BJW4"/>
<comment type="caution">
    <text evidence="2">The sequence shown here is derived from an EMBL/GenBank/DDBJ whole genome shotgun (WGS) entry which is preliminary data.</text>
</comment>
<gene>
    <name evidence="2" type="ORF">O181_006342</name>
</gene>
<keyword evidence="3" id="KW-1185">Reference proteome</keyword>
<feature type="compositionally biased region" description="Gly residues" evidence="1">
    <location>
        <begin position="150"/>
        <end position="174"/>
    </location>
</feature>
<feature type="compositionally biased region" description="Gly residues" evidence="1">
    <location>
        <begin position="38"/>
        <end position="51"/>
    </location>
</feature>
<feature type="compositionally biased region" description="Basic and acidic residues" evidence="1">
    <location>
        <begin position="94"/>
        <end position="121"/>
    </location>
</feature>
<sequence length="180" mass="18068">MGSQLGRQAARRDLEASGQALVVEAKRTIGQLLLVAGGGEGWPGLGGGGQKNGWSLLAGGGEGGGGDATENADDTTEGTNDTTEDGNEVEDDNDSKSNEESTRDMNEGRNDKHTYEQEGGHGAESGSTTKSEDCEKSAVGGENNGHRSSTGGGKLGGYGTGGRKLGSYGAGGGASEESKE</sequence>
<evidence type="ECO:0000313" key="3">
    <source>
        <dbReference type="Proteomes" id="UP000765509"/>
    </source>
</evidence>
<dbReference type="Proteomes" id="UP000765509">
    <property type="component" value="Unassembled WGS sequence"/>
</dbReference>
<reference evidence="2" key="1">
    <citation type="submission" date="2021-03" db="EMBL/GenBank/DDBJ databases">
        <title>Draft genome sequence of rust myrtle Austropuccinia psidii MF-1, a brazilian biotype.</title>
        <authorList>
            <person name="Quecine M.C."/>
            <person name="Pachon D.M.R."/>
            <person name="Bonatelli M.L."/>
            <person name="Correr F.H."/>
            <person name="Franceschini L.M."/>
            <person name="Leite T.F."/>
            <person name="Margarido G.R.A."/>
            <person name="Almeida C.A."/>
            <person name="Ferrarezi J.A."/>
            <person name="Labate C.A."/>
        </authorList>
    </citation>
    <scope>NUCLEOTIDE SEQUENCE</scope>
    <source>
        <strain evidence="2">MF-1</strain>
    </source>
</reference>